<dbReference type="EMBL" id="PGCJ01000021">
    <property type="protein sequence ID" value="PLW56384.1"/>
    <property type="molecule type" value="Genomic_DNA"/>
</dbReference>
<name>A0A2N5W2C2_9BASI</name>
<gene>
    <name evidence="1" type="ORF">PCANC_03445</name>
</gene>
<dbReference type="Proteomes" id="UP000235388">
    <property type="component" value="Unassembled WGS sequence"/>
</dbReference>
<dbReference type="AlphaFoldDB" id="A0A2N5W2C2"/>
<protein>
    <submittedName>
        <fullName evidence="1">Uncharacterized protein</fullName>
    </submittedName>
</protein>
<comment type="caution">
    <text evidence="1">The sequence shown here is derived from an EMBL/GenBank/DDBJ whole genome shotgun (WGS) entry which is preliminary data.</text>
</comment>
<evidence type="ECO:0000313" key="2">
    <source>
        <dbReference type="Proteomes" id="UP000235388"/>
    </source>
</evidence>
<sequence length="103" mass="11669">MILSKDVQWEGPNKDRTTVLILQDAKTCQPRIQEARGKATFLFGYYEGNKRTHLTKDVFTQTLDAAWVWGQYKKITGHLFWFGGTSPGYAIGVKPAEICLLGF</sequence>
<keyword evidence="2" id="KW-1185">Reference proteome</keyword>
<proteinExistence type="predicted"/>
<evidence type="ECO:0000313" key="1">
    <source>
        <dbReference type="EMBL" id="PLW56384.1"/>
    </source>
</evidence>
<accession>A0A2N5W2C2</accession>
<organism evidence="1 2">
    <name type="scientific">Puccinia coronata f. sp. avenae</name>
    <dbReference type="NCBI Taxonomy" id="200324"/>
    <lineage>
        <taxon>Eukaryota</taxon>
        <taxon>Fungi</taxon>
        <taxon>Dikarya</taxon>
        <taxon>Basidiomycota</taxon>
        <taxon>Pucciniomycotina</taxon>
        <taxon>Pucciniomycetes</taxon>
        <taxon>Pucciniales</taxon>
        <taxon>Pucciniaceae</taxon>
        <taxon>Puccinia</taxon>
    </lineage>
</organism>
<reference evidence="1 2" key="1">
    <citation type="submission" date="2017-11" db="EMBL/GenBank/DDBJ databases">
        <title>De novo assembly and phasing of dikaryotic genomes from two isolates of Puccinia coronata f. sp. avenae, the causal agent of oat crown rust.</title>
        <authorList>
            <person name="Miller M.E."/>
            <person name="Zhang Y."/>
            <person name="Omidvar V."/>
            <person name="Sperschneider J."/>
            <person name="Schwessinger B."/>
            <person name="Raley C."/>
            <person name="Palmer J.M."/>
            <person name="Garnica D."/>
            <person name="Upadhyaya N."/>
            <person name="Rathjen J."/>
            <person name="Taylor J.M."/>
            <person name="Park R.F."/>
            <person name="Dodds P.N."/>
            <person name="Hirsch C.D."/>
            <person name="Kianian S.F."/>
            <person name="Figueroa M."/>
        </authorList>
    </citation>
    <scope>NUCLEOTIDE SEQUENCE [LARGE SCALE GENOMIC DNA]</scope>
    <source>
        <strain evidence="1">12NC29</strain>
    </source>
</reference>